<keyword evidence="3" id="KW-1185">Reference proteome</keyword>
<evidence type="ECO:0000256" key="1">
    <source>
        <dbReference type="SAM" id="MobiDB-lite"/>
    </source>
</evidence>
<proteinExistence type="predicted"/>
<comment type="caution">
    <text evidence="2">The sequence shown here is derived from an EMBL/GenBank/DDBJ whole genome shotgun (WGS) entry which is preliminary data.</text>
</comment>
<dbReference type="EMBL" id="JAULUE010002055">
    <property type="protein sequence ID" value="KAK5892058.1"/>
    <property type="molecule type" value="Genomic_DNA"/>
</dbReference>
<gene>
    <name evidence="2" type="ORF">CesoFtcFv8_012477</name>
</gene>
<feature type="region of interest" description="Disordered" evidence="1">
    <location>
        <begin position="50"/>
        <end position="69"/>
    </location>
</feature>
<reference evidence="2 3" key="1">
    <citation type="journal article" date="2023" name="Mol. Biol. Evol.">
        <title>Genomics of Secondarily Temperate Adaptation in the Only Non-Antarctic Icefish.</title>
        <authorList>
            <person name="Rivera-Colon A.G."/>
            <person name="Rayamajhi N."/>
            <person name="Minhas B.F."/>
            <person name="Madrigal G."/>
            <person name="Bilyk K.T."/>
            <person name="Yoon V."/>
            <person name="Hune M."/>
            <person name="Gregory S."/>
            <person name="Cheng C.H.C."/>
            <person name="Catchen J.M."/>
        </authorList>
    </citation>
    <scope>NUCLEOTIDE SEQUENCE [LARGE SCALE GENOMIC DNA]</scope>
    <source>
        <strain evidence="2">JC2023a</strain>
    </source>
</reference>
<sequence>MGALTETRVESSASMPLPSSPYRMEDKNKNQGLVPTGRTERTEDLMKGKFFQGAADNLPSNLPTTGTQY</sequence>
<evidence type="ECO:0000313" key="3">
    <source>
        <dbReference type="Proteomes" id="UP001335648"/>
    </source>
</evidence>
<evidence type="ECO:0000313" key="2">
    <source>
        <dbReference type="EMBL" id="KAK5892058.1"/>
    </source>
</evidence>
<feature type="compositionally biased region" description="Polar residues" evidence="1">
    <location>
        <begin position="58"/>
        <end position="69"/>
    </location>
</feature>
<dbReference type="AlphaFoldDB" id="A0AAN8GV70"/>
<name>A0AAN8GV70_9TELE</name>
<feature type="region of interest" description="Disordered" evidence="1">
    <location>
        <begin position="1"/>
        <end position="40"/>
    </location>
</feature>
<protein>
    <submittedName>
        <fullName evidence="2">Uncharacterized protein</fullName>
    </submittedName>
</protein>
<dbReference type="Proteomes" id="UP001335648">
    <property type="component" value="Unassembled WGS sequence"/>
</dbReference>
<accession>A0AAN8GV70</accession>
<organism evidence="2 3">
    <name type="scientific">Champsocephalus esox</name>
    <name type="common">pike icefish</name>
    <dbReference type="NCBI Taxonomy" id="159716"/>
    <lineage>
        <taxon>Eukaryota</taxon>
        <taxon>Metazoa</taxon>
        <taxon>Chordata</taxon>
        <taxon>Craniata</taxon>
        <taxon>Vertebrata</taxon>
        <taxon>Euteleostomi</taxon>
        <taxon>Actinopterygii</taxon>
        <taxon>Neopterygii</taxon>
        <taxon>Teleostei</taxon>
        <taxon>Neoteleostei</taxon>
        <taxon>Acanthomorphata</taxon>
        <taxon>Eupercaria</taxon>
        <taxon>Perciformes</taxon>
        <taxon>Notothenioidei</taxon>
        <taxon>Channichthyidae</taxon>
        <taxon>Champsocephalus</taxon>
    </lineage>
</organism>